<reference evidence="9" key="2">
    <citation type="submission" date="2023-01" db="EMBL/GenBank/DDBJ databases">
        <title>Human gut microbiome strain richness.</title>
        <authorList>
            <person name="Chen-Liaw A."/>
        </authorList>
    </citation>
    <scope>NUCLEOTIDE SEQUENCE</scope>
    <source>
        <strain evidence="9">1001217st2_G6_1001217B_191108</strain>
    </source>
</reference>
<protein>
    <submittedName>
        <fullName evidence="10">Iron ABC transporter permease</fullName>
    </submittedName>
</protein>
<feature type="transmembrane region" description="Helical" evidence="8">
    <location>
        <begin position="231"/>
        <end position="252"/>
    </location>
</feature>
<dbReference type="EMBL" id="JAQLKE010000002">
    <property type="protein sequence ID" value="MDB7082410.1"/>
    <property type="molecule type" value="Genomic_DNA"/>
</dbReference>
<dbReference type="RefSeq" id="WP_008792434.1">
    <property type="nucleotide sequence ID" value="NZ_BAABXX010000001.1"/>
</dbReference>
<sequence>MLKKKRIIIFLIIILLVSSFLSFTIGQMKIELSELFDPYTQLVIFQFRLPRLLCAILVGGGMALAGHILQTVLQNDLADPGVIGINSGISFFVLLYILVSGTDIFLDYVWMPLAGMIGAVITIGLLMFLIYEKERGIDPIRMTICGVALNLGFQGLILFFSAKLNRQKFSYVQLWNAGILTGTDWLKIALLITILVIIGVILWKYQDVLNIFSLGKESVITLGVDLKKQTIILISLAGFLAAFTIAFGGSIPFVGLIAPHIARRLVGSNHRYSLWVSMLMGSLMVIIGDSLSRSLMSTGEIPTGIILSLIGVPYFIYLLKKERA</sequence>
<evidence type="ECO:0000256" key="6">
    <source>
        <dbReference type="ARBA" id="ARBA00022989"/>
    </source>
</evidence>
<evidence type="ECO:0000256" key="2">
    <source>
        <dbReference type="ARBA" id="ARBA00007935"/>
    </source>
</evidence>
<keyword evidence="4" id="KW-1003">Cell membrane</keyword>
<dbReference type="Proteomes" id="UP001211987">
    <property type="component" value="Unassembled WGS sequence"/>
</dbReference>
<dbReference type="Pfam" id="PF01032">
    <property type="entry name" value="FecCD"/>
    <property type="match status" value="1"/>
</dbReference>
<feature type="transmembrane region" description="Helical" evidence="8">
    <location>
        <begin position="143"/>
        <end position="165"/>
    </location>
</feature>
<dbReference type="Gene3D" id="1.10.3470.10">
    <property type="entry name" value="ABC transporter involved in vitamin B12 uptake, BtuC"/>
    <property type="match status" value="1"/>
</dbReference>
<feature type="transmembrane region" description="Helical" evidence="8">
    <location>
        <begin position="81"/>
        <end position="99"/>
    </location>
</feature>
<keyword evidence="7 8" id="KW-0472">Membrane</keyword>
<dbReference type="EMBL" id="QUSL01000003">
    <property type="protein sequence ID" value="RGD86771.1"/>
    <property type="molecule type" value="Genomic_DNA"/>
</dbReference>
<comment type="similarity">
    <text evidence="2">Belongs to the binding-protein-dependent transport system permease family. FecCD subfamily.</text>
</comment>
<proteinExistence type="inferred from homology"/>
<feature type="transmembrane region" description="Helical" evidence="8">
    <location>
        <begin position="48"/>
        <end position="69"/>
    </location>
</feature>
<dbReference type="GO" id="GO:0022857">
    <property type="term" value="F:transmembrane transporter activity"/>
    <property type="evidence" value="ECO:0007669"/>
    <property type="project" value="InterPro"/>
</dbReference>
<reference evidence="10 11" key="1">
    <citation type="submission" date="2018-08" db="EMBL/GenBank/DDBJ databases">
        <title>A genome reference for cultivated species of the human gut microbiota.</title>
        <authorList>
            <person name="Zou Y."/>
            <person name="Xue W."/>
            <person name="Luo G."/>
        </authorList>
    </citation>
    <scope>NUCLEOTIDE SEQUENCE [LARGE SCALE GENOMIC DNA]</scope>
    <source>
        <strain evidence="10 11">OM06-4</strain>
    </source>
</reference>
<comment type="caution">
    <text evidence="10">The sequence shown here is derived from an EMBL/GenBank/DDBJ whole genome shotgun (WGS) entry which is preliminary data.</text>
</comment>
<dbReference type="GO" id="GO:0005886">
    <property type="term" value="C:plasma membrane"/>
    <property type="evidence" value="ECO:0007669"/>
    <property type="project" value="UniProtKB-SubCell"/>
</dbReference>
<evidence type="ECO:0000256" key="7">
    <source>
        <dbReference type="ARBA" id="ARBA00023136"/>
    </source>
</evidence>
<dbReference type="InterPro" id="IPR037294">
    <property type="entry name" value="ABC_BtuC-like"/>
</dbReference>
<evidence type="ECO:0000256" key="8">
    <source>
        <dbReference type="SAM" id="Phobius"/>
    </source>
</evidence>
<feature type="transmembrane region" description="Helical" evidence="8">
    <location>
        <begin position="301"/>
        <end position="319"/>
    </location>
</feature>
<evidence type="ECO:0000256" key="4">
    <source>
        <dbReference type="ARBA" id="ARBA00022475"/>
    </source>
</evidence>
<dbReference type="CDD" id="cd06550">
    <property type="entry name" value="TM_ABC_iron-siderophores_like"/>
    <property type="match status" value="1"/>
</dbReference>
<dbReference type="AlphaFoldDB" id="A0A3E3EHP2"/>
<comment type="subcellular location">
    <subcellularLocation>
        <location evidence="1">Cell membrane</location>
        <topology evidence="1">Multi-pass membrane protein</topology>
    </subcellularLocation>
</comment>
<dbReference type="Proteomes" id="UP000261032">
    <property type="component" value="Unassembled WGS sequence"/>
</dbReference>
<dbReference type="PANTHER" id="PTHR30472:SF64">
    <property type="entry name" value="IRON(3+)-HYDROXAMATE IMPORT SYSTEM PERMEASE PROTEIN FHUG"/>
    <property type="match status" value="1"/>
</dbReference>
<feature type="transmembrane region" description="Helical" evidence="8">
    <location>
        <begin position="185"/>
        <end position="203"/>
    </location>
</feature>
<evidence type="ECO:0000313" key="9">
    <source>
        <dbReference type="EMBL" id="MDB7082410.1"/>
    </source>
</evidence>
<dbReference type="PANTHER" id="PTHR30472">
    <property type="entry name" value="FERRIC ENTEROBACTIN TRANSPORT SYSTEM PERMEASE PROTEIN"/>
    <property type="match status" value="1"/>
</dbReference>
<name>A0A3E3EHP2_9FIRM</name>
<evidence type="ECO:0000256" key="1">
    <source>
        <dbReference type="ARBA" id="ARBA00004651"/>
    </source>
</evidence>
<gene>
    <name evidence="10" type="ORF">DXB93_02825</name>
    <name evidence="9" type="ORF">PM738_01230</name>
</gene>
<evidence type="ECO:0000256" key="5">
    <source>
        <dbReference type="ARBA" id="ARBA00022692"/>
    </source>
</evidence>
<feature type="transmembrane region" description="Helical" evidence="8">
    <location>
        <begin position="111"/>
        <end position="131"/>
    </location>
</feature>
<keyword evidence="5 8" id="KW-0812">Transmembrane</keyword>
<keyword evidence="3" id="KW-0813">Transport</keyword>
<feature type="transmembrane region" description="Helical" evidence="8">
    <location>
        <begin position="7"/>
        <end position="28"/>
    </location>
</feature>
<evidence type="ECO:0000313" key="10">
    <source>
        <dbReference type="EMBL" id="RGD86771.1"/>
    </source>
</evidence>
<dbReference type="GeneID" id="64197224"/>
<evidence type="ECO:0000256" key="3">
    <source>
        <dbReference type="ARBA" id="ARBA00022448"/>
    </source>
</evidence>
<dbReference type="InterPro" id="IPR000522">
    <property type="entry name" value="ABC_transptr_permease_BtuC"/>
</dbReference>
<dbReference type="SUPFAM" id="SSF81345">
    <property type="entry name" value="ABC transporter involved in vitamin B12 uptake, BtuC"/>
    <property type="match status" value="1"/>
</dbReference>
<dbReference type="GO" id="GO:0033214">
    <property type="term" value="P:siderophore-iron import into cell"/>
    <property type="evidence" value="ECO:0007669"/>
    <property type="project" value="TreeGrafter"/>
</dbReference>
<accession>A0A3E3EHP2</accession>
<keyword evidence="6 8" id="KW-1133">Transmembrane helix</keyword>
<evidence type="ECO:0000313" key="11">
    <source>
        <dbReference type="Proteomes" id="UP000261032"/>
    </source>
</evidence>
<organism evidence="10 11">
    <name type="scientific">Thomasclavelia ramosa</name>
    <dbReference type="NCBI Taxonomy" id="1547"/>
    <lineage>
        <taxon>Bacteria</taxon>
        <taxon>Bacillati</taxon>
        <taxon>Bacillota</taxon>
        <taxon>Erysipelotrichia</taxon>
        <taxon>Erysipelotrichales</taxon>
        <taxon>Coprobacillaceae</taxon>
        <taxon>Thomasclavelia</taxon>
    </lineage>
</organism>